<reference evidence="2" key="1">
    <citation type="journal article" date="2012" name="Nat. Genet.">
        <title>Lifestyle transitions in plant pathogenic Colletotrichum fungi deciphered by genome and transcriptome analyses.</title>
        <authorList>
            <person name="O'Connell R.J."/>
            <person name="Thon M.R."/>
            <person name="Hacquard S."/>
            <person name="Amyotte S.G."/>
            <person name="Kleemann J."/>
            <person name="Torres M.F."/>
            <person name="Damm U."/>
            <person name="Buiate E.A."/>
            <person name="Epstein L."/>
            <person name="Alkan N."/>
            <person name="Altmueller J."/>
            <person name="Alvarado-Balderrama L."/>
            <person name="Bauser C.A."/>
            <person name="Becker C."/>
            <person name="Birren B.W."/>
            <person name="Chen Z."/>
            <person name="Choi J."/>
            <person name="Crouch J.A."/>
            <person name="Duvick J.P."/>
            <person name="Farman M.A."/>
            <person name="Gan P."/>
            <person name="Heiman D."/>
            <person name="Henrissat B."/>
            <person name="Howard R.J."/>
            <person name="Kabbage M."/>
            <person name="Koch C."/>
            <person name="Kracher B."/>
            <person name="Kubo Y."/>
            <person name="Law A.D."/>
            <person name="Lebrun M.-H."/>
            <person name="Lee Y.-H."/>
            <person name="Miyara I."/>
            <person name="Moore N."/>
            <person name="Neumann U."/>
            <person name="Nordstroem K."/>
            <person name="Panaccione D.G."/>
            <person name="Panstruga R."/>
            <person name="Place M."/>
            <person name="Proctor R.H."/>
            <person name="Prusky D."/>
            <person name="Rech G."/>
            <person name="Reinhardt R."/>
            <person name="Rollins J.A."/>
            <person name="Rounsley S."/>
            <person name="Schardl C.L."/>
            <person name="Schwartz D.C."/>
            <person name="Shenoy N."/>
            <person name="Shirasu K."/>
            <person name="Sikhakolli U.R."/>
            <person name="Stueber K."/>
            <person name="Sukno S.A."/>
            <person name="Sweigard J.A."/>
            <person name="Takano Y."/>
            <person name="Takahara H."/>
            <person name="Trail F."/>
            <person name="van der Does H.C."/>
            <person name="Voll L.M."/>
            <person name="Will I."/>
            <person name="Young S."/>
            <person name="Zeng Q."/>
            <person name="Zhang J."/>
            <person name="Zhou S."/>
            <person name="Dickman M.B."/>
            <person name="Schulze-Lefert P."/>
            <person name="Ver Loren van Themaat E."/>
            <person name="Ma L.-J."/>
            <person name="Vaillancourt L.J."/>
        </authorList>
    </citation>
    <scope>NUCLEOTIDE SEQUENCE [LARGE SCALE GENOMIC DNA]</scope>
    <source>
        <strain evidence="2">M1.001 / M2 / FGSC 10212</strain>
    </source>
</reference>
<protein>
    <submittedName>
        <fullName evidence="1">Uncharacterized protein</fullName>
    </submittedName>
</protein>
<gene>
    <name evidence="1" type="ORF">GLRG_02811</name>
</gene>
<dbReference type="GeneID" id="24408176"/>
<name>E3Q9X9_COLGM</name>
<evidence type="ECO:0000313" key="1">
    <source>
        <dbReference type="EMBL" id="EFQ27667.1"/>
    </source>
</evidence>
<evidence type="ECO:0000313" key="2">
    <source>
        <dbReference type="Proteomes" id="UP000008782"/>
    </source>
</evidence>
<sequence length="135" mass="15602">MRRPARQLEQQVAYDGTRHLQGNGSNKRWEPRQENYSDQCLAGREQAELVWEGYFLDCVVWGIEKCPSRALLASQRIRDCNVVSLLFAGCIDWEIELQMKQYFIPPAIGQDLAATERAFKADSDASQHRYSYDVK</sequence>
<accession>E3Q9X9</accession>
<dbReference type="AlphaFoldDB" id="E3Q9X9"/>
<dbReference type="EMBL" id="GG697338">
    <property type="protein sequence ID" value="EFQ27667.1"/>
    <property type="molecule type" value="Genomic_DNA"/>
</dbReference>
<dbReference type="Proteomes" id="UP000008782">
    <property type="component" value="Unassembled WGS sequence"/>
</dbReference>
<keyword evidence="2" id="KW-1185">Reference proteome</keyword>
<dbReference type="HOGENOM" id="CLU_1885606_0_0_1"/>
<organism evidence="2">
    <name type="scientific">Colletotrichum graminicola (strain M1.001 / M2 / FGSC 10212)</name>
    <name type="common">Maize anthracnose fungus</name>
    <name type="synonym">Glomerella graminicola</name>
    <dbReference type="NCBI Taxonomy" id="645133"/>
    <lineage>
        <taxon>Eukaryota</taxon>
        <taxon>Fungi</taxon>
        <taxon>Dikarya</taxon>
        <taxon>Ascomycota</taxon>
        <taxon>Pezizomycotina</taxon>
        <taxon>Sordariomycetes</taxon>
        <taxon>Hypocreomycetidae</taxon>
        <taxon>Glomerellales</taxon>
        <taxon>Glomerellaceae</taxon>
        <taxon>Colletotrichum</taxon>
        <taxon>Colletotrichum graminicola species complex</taxon>
    </lineage>
</organism>
<dbReference type="RefSeq" id="XP_008091687.1">
    <property type="nucleotide sequence ID" value="XM_008093496.1"/>
</dbReference>
<proteinExistence type="predicted"/>
<dbReference type="VEuPathDB" id="FungiDB:GLRG_02811"/>